<proteinExistence type="predicted"/>
<evidence type="ECO:0000313" key="2">
    <source>
        <dbReference type="EMBL" id="KPM36932.1"/>
    </source>
</evidence>
<protein>
    <recommendedName>
        <fullName evidence="1">NACHT domain-containing protein</fullName>
    </recommendedName>
</protein>
<dbReference type="Gene3D" id="1.25.10.10">
    <property type="entry name" value="Leucine-rich Repeat Variant"/>
    <property type="match status" value="3"/>
</dbReference>
<evidence type="ECO:0000313" key="3">
    <source>
        <dbReference type="Proteomes" id="UP000050424"/>
    </source>
</evidence>
<keyword evidence="3" id="KW-1185">Reference proteome</keyword>
<accession>A0A0N8H5R8</accession>
<dbReference type="Pfam" id="PF23238">
    <property type="entry name" value="DUF7068"/>
    <property type="match status" value="1"/>
</dbReference>
<dbReference type="PANTHER" id="PTHR46844">
    <property type="entry name" value="SLR5058 PROTEIN"/>
    <property type="match status" value="1"/>
</dbReference>
<dbReference type="PANTHER" id="PTHR46844:SF1">
    <property type="entry name" value="SLR5058 PROTEIN"/>
    <property type="match status" value="1"/>
</dbReference>
<dbReference type="InterPro" id="IPR027417">
    <property type="entry name" value="P-loop_NTPase"/>
</dbReference>
<name>A0A0N8H5R8_9HYPO</name>
<reference evidence="2 3" key="1">
    <citation type="submission" date="2015-09" db="EMBL/GenBank/DDBJ databases">
        <title>Draft genome of a European isolate of the apple canker pathogen Neonectria ditissima.</title>
        <authorList>
            <person name="Gomez-Cortecero A."/>
            <person name="Harrison R.J."/>
            <person name="Armitage A.D."/>
        </authorList>
    </citation>
    <scope>NUCLEOTIDE SEQUENCE [LARGE SCALE GENOMIC DNA]</scope>
    <source>
        <strain evidence="2 3">R09/05</strain>
    </source>
</reference>
<dbReference type="PROSITE" id="PS50837">
    <property type="entry name" value="NACHT"/>
    <property type="match status" value="1"/>
</dbReference>
<dbReference type="OrthoDB" id="427518at2759"/>
<dbReference type="InterPro" id="IPR056251">
    <property type="entry name" value="Arm_rpt_dom"/>
</dbReference>
<organism evidence="2 3">
    <name type="scientific">Neonectria ditissima</name>
    <dbReference type="NCBI Taxonomy" id="78410"/>
    <lineage>
        <taxon>Eukaryota</taxon>
        <taxon>Fungi</taxon>
        <taxon>Dikarya</taxon>
        <taxon>Ascomycota</taxon>
        <taxon>Pezizomycotina</taxon>
        <taxon>Sordariomycetes</taxon>
        <taxon>Hypocreomycetidae</taxon>
        <taxon>Hypocreales</taxon>
        <taxon>Nectriaceae</taxon>
        <taxon>Neonectria</taxon>
    </lineage>
</organism>
<comment type="caution">
    <text evidence="2">The sequence shown here is derived from an EMBL/GenBank/DDBJ whole genome shotgun (WGS) entry which is preliminary data.</text>
</comment>
<dbReference type="InterPro" id="IPR011989">
    <property type="entry name" value="ARM-like"/>
</dbReference>
<sequence length="1560" mass="175686">MAEFRHPSRPTRTDDLVRRLGSRDIDPKERNALEALSKEMILVFQDERHLSYVSEAAALATVVTASNYRDLAQAFNNTIIKGTADGNILDTQVLSGFTFVLRCAEDAKRDEMQLGPVLESLQKRLDGAMKQAESKTQYKLICTLSSVLDAMVDIGTAGLGREDLHEPLLKQLATLSKSQELRLAQSAGYAYQALLGIPNDEGPYGALLRHTSNIARSTGNLATAVSAMDPAKLFGSLQNVPHLISSMVEVVRALSGLASSLETTTEGVRYLQKQKSWYVALRFTDMFIQAKAFDCLKDFLSKVPCRQEKEFLCGVFAQLENAWKSKETSVQGQIVQFLEQVLVPAGSKSIHRRVHEWVKLVADTMGRPDWTDVLQPARGRWQSRPWKQTEYTSTIPCLERRDESRSADLLKQAWSRCTEAQLFYADVRIRQYYLEEKRLMVERLSGESLSMDQCYINLAIVDSSGKGVNKVWDSPFPLFARLRVETPDENTQVSLGFLFNQQKGRNARAPPKRIFIQGQAGVGKTTLCKRIVYEYLYEGMWTDSFDRLICVPLRTLKDKSPEYTLKHWLLDVHFRAADGEILAEAVRQAVHDPDSCGRTLFILDGLDEVSRELDPEIPGLLWDLLNQPDVIITSRPGTSLSHVNCVDLELETVGFYPEQVQAYISKVAPDHAREIQSFLDSRWLLQGLVRIPIQLEALCYSWEAGMANSDVASTTMTMLYYSIEQKLWKKDVVRLEKSSGGKPFSMRVAKSTLDSEISSQIKLEVNLLRCLAFTGLYNDIIEFDKELQEQIWKYWTNISEHLQSGGALPSSLDLAKLSFLRSSGVSSVERNQSYHFLHLTFQEYFAAQYFVEHWKSNTSLPCLALNGGGLDAVSTEVFLLKEKYNVRYNIFWRFVAGLLQPHGNGEHLCRFFDTIEKEPRDLLGPTHQRLVMHCLSEVVPSEKTTAVALLRRKLENQLSEWLLFESNFLKTAQLAREMELPDQVLDNVFQGAPEEVVTMILTSISARPRVSLRIIGLSTAQLQQNASKRLRFAALGLLYRQVEALPNQTIKAVVAQLDDQDVSIVRAAAQTLGRQSLLPEEILKAAAERLNSPDGTVRSAAVRVLGTQTTLPDDILEALTLQLECRDSTVRRTVVGALVCCSALPTQLLQVIATQLGDRDRGIQQAAAKVLRRQSALSKEILAAIAAHLKNQDGVVRQAAVEALERQRHLPAHILASIAAQLKDRDKAIRQAVVETLKAQDVLPESILAAIEAHLRDQDRNLRQAAVEILEEQFDLPEYILMAIVAQLEEQNGPIRQSALKTLENKSVLPKHILASLVPYLGDQDSTIREASATVFNFQADLPEEIFKAMIAKLKDGDEETIDTVALAFQYRIDLPKEIRKEIIDFSVAQLQNHRVVARERAIRILRNQSQQSAIPEQMLKVIAARLHDESRRVQKMTIEILARQSALPEEFLEATVAWLHDQDEPSQIPQSAVTFGQPALLKRLFGRFTKPLYCLWLTSSFLEHLVCYVADGVCYINSRTGRREISLEGEQDRFTEAVQEIQKEMSVPLRPLLFPGINK</sequence>
<dbReference type="Pfam" id="PF05729">
    <property type="entry name" value="NACHT"/>
    <property type="match status" value="1"/>
</dbReference>
<dbReference type="STRING" id="78410.A0A0N8H5R8"/>
<dbReference type="Proteomes" id="UP000050424">
    <property type="component" value="Unassembled WGS sequence"/>
</dbReference>
<dbReference type="SUPFAM" id="SSF52540">
    <property type="entry name" value="P-loop containing nucleoside triphosphate hydrolases"/>
    <property type="match status" value="1"/>
</dbReference>
<dbReference type="InterPro" id="IPR007111">
    <property type="entry name" value="NACHT_NTPase"/>
</dbReference>
<dbReference type="SUPFAM" id="SSF48371">
    <property type="entry name" value="ARM repeat"/>
    <property type="match status" value="2"/>
</dbReference>
<feature type="domain" description="NACHT" evidence="1">
    <location>
        <begin position="512"/>
        <end position="626"/>
    </location>
</feature>
<dbReference type="Gene3D" id="3.40.50.300">
    <property type="entry name" value="P-loop containing nucleotide triphosphate hydrolases"/>
    <property type="match status" value="1"/>
</dbReference>
<dbReference type="Pfam" id="PF23948">
    <property type="entry name" value="ARM_5"/>
    <property type="match status" value="1"/>
</dbReference>
<dbReference type="InterPro" id="IPR016024">
    <property type="entry name" value="ARM-type_fold"/>
</dbReference>
<evidence type="ECO:0000259" key="1">
    <source>
        <dbReference type="PROSITE" id="PS50837"/>
    </source>
</evidence>
<gene>
    <name evidence="2" type="ORF">AK830_g9636</name>
</gene>
<dbReference type="InterPro" id="IPR055496">
    <property type="entry name" value="DUF7068"/>
</dbReference>
<dbReference type="EMBL" id="LKCW01000184">
    <property type="protein sequence ID" value="KPM36932.1"/>
    <property type="molecule type" value="Genomic_DNA"/>
</dbReference>